<dbReference type="GeneID" id="93651077"/>
<dbReference type="Proteomes" id="UP000669133">
    <property type="component" value="Unassembled WGS sequence"/>
</dbReference>
<organism evidence="2 3">
    <name type="scientific">Candida metapsilosis</name>
    <dbReference type="NCBI Taxonomy" id="273372"/>
    <lineage>
        <taxon>Eukaryota</taxon>
        <taxon>Fungi</taxon>
        <taxon>Dikarya</taxon>
        <taxon>Ascomycota</taxon>
        <taxon>Saccharomycotina</taxon>
        <taxon>Pichiomycetes</taxon>
        <taxon>Debaryomycetaceae</taxon>
        <taxon>Candida/Lodderomyces clade</taxon>
        <taxon>Candida</taxon>
    </lineage>
</organism>
<dbReference type="OrthoDB" id="5865767at2759"/>
<dbReference type="PANTHER" id="PTHR37283">
    <property type="entry name" value="PH DOMAIN-CONTAINING PROTEIN YHR131C"/>
    <property type="match status" value="1"/>
</dbReference>
<evidence type="ECO:0000256" key="1">
    <source>
        <dbReference type="SAM" id="MobiDB-lite"/>
    </source>
</evidence>
<sequence length="459" mass="51443">MELPEYTKASETLPNYTSSVNFYGLALLKTEFLTPYQGNNGNRSWKPVLLHMNSTQLNMYNINGDKKLQELLINLYFELNNLNQLTVDLNSDYKKANGVNFDTTPVDADDIFAEDAFGSGCKSIFNESKLGKLKNKLKAQKSNKTLATISSYYDILKDNQLLFEPSSGDISGTTFEKFKGSLLHSYSLTHLQVGEAPSLNHLISAMYKEDHSLSTSSMSALVKYKNTLRLRIEYKQVLLQFWSFHGMISWYRNLSIGQNLSFPLEMRSIGKSKPITSQYNRGNKALLDATAAAATYGRERFSSIESGTDEPRSAPESEVVSTDGEEDQIFDNSQYARRESAASSPSMLDGMGYVILNGYKFASKESFYTTNEKQYITNSIPDLNSFDTWFGKLLTISNAEFFVNENKKGKGDVLISSNALGDLVQQFDKKFANSNGVKTSSTRTFMVQRDGLVGVEQEN</sequence>
<accession>A0A8H7ZEN3</accession>
<evidence type="ECO:0000313" key="2">
    <source>
        <dbReference type="EMBL" id="KAG5420567.1"/>
    </source>
</evidence>
<proteinExistence type="predicted"/>
<comment type="caution">
    <text evidence="2">The sequence shown here is derived from an EMBL/GenBank/DDBJ whole genome shotgun (WGS) entry which is preliminary data.</text>
</comment>
<dbReference type="EMBL" id="JAEOAQ010000002">
    <property type="protein sequence ID" value="KAG5420567.1"/>
    <property type="molecule type" value="Genomic_DNA"/>
</dbReference>
<dbReference type="AlphaFoldDB" id="A0A8H7ZEN3"/>
<reference evidence="2 3" key="1">
    <citation type="submission" date="2020-12" db="EMBL/GenBank/DDBJ databases">
        <title>Effect of drift, selection, and recombination on the evolution of hybrid genomes in Candida yeast pathogens.</title>
        <authorList>
            <person name="Mixao V."/>
            <person name="Ksiezopolska E."/>
            <person name="Saus E."/>
            <person name="Boekhout T."/>
            <person name="Gacser A."/>
            <person name="Gabaldon T."/>
        </authorList>
    </citation>
    <scope>NUCLEOTIDE SEQUENCE [LARGE SCALE GENOMIC DNA]</scope>
    <source>
        <strain evidence="2 3">BP57</strain>
    </source>
</reference>
<dbReference type="RefSeq" id="XP_067549683.1">
    <property type="nucleotide sequence ID" value="XM_067691304.1"/>
</dbReference>
<protein>
    <submittedName>
        <fullName evidence="2">Uncharacterized protein</fullName>
    </submittedName>
</protein>
<dbReference type="PANTHER" id="PTHR37283:SF1">
    <property type="entry name" value="PH DOMAIN-CONTAINING PROTEIN YHR131C"/>
    <property type="match status" value="1"/>
</dbReference>
<keyword evidence="3" id="KW-1185">Reference proteome</keyword>
<feature type="region of interest" description="Disordered" evidence="1">
    <location>
        <begin position="302"/>
        <end position="325"/>
    </location>
</feature>
<gene>
    <name evidence="2" type="ORF">I9W82_002448</name>
</gene>
<evidence type="ECO:0000313" key="3">
    <source>
        <dbReference type="Proteomes" id="UP000669133"/>
    </source>
</evidence>
<name>A0A8H7ZEN3_9ASCO</name>